<keyword evidence="7" id="KW-0692">RNA repair</keyword>
<keyword evidence="5" id="KW-0479">Metal-binding</keyword>
<evidence type="ECO:0000256" key="7">
    <source>
        <dbReference type="ARBA" id="ARBA00022800"/>
    </source>
</evidence>
<dbReference type="PANTHER" id="PTHR47545">
    <property type="entry name" value="MULTIFUNCTIONAL CCA PROTEIN"/>
    <property type="match status" value="1"/>
</dbReference>
<dbReference type="Pfam" id="PF12627">
    <property type="entry name" value="PolyA_pol_RNAbd"/>
    <property type="match status" value="1"/>
</dbReference>
<evidence type="ECO:0000256" key="8">
    <source>
        <dbReference type="ARBA" id="ARBA00022840"/>
    </source>
</evidence>
<dbReference type="Gene3D" id="3.30.460.10">
    <property type="entry name" value="Beta Polymerase, domain 2"/>
    <property type="match status" value="1"/>
</dbReference>
<dbReference type="PANTHER" id="PTHR47545:SF1">
    <property type="entry name" value="MULTIFUNCTIONAL CCA PROTEIN"/>
    <property type="match status" value="1"/>
</dbReference>
<comment type="caution">
    <text evidence="16">The sequence shown here is derived from an EMBL/GenBank/DDBJ whole genome shotgun (WGS) entry which is preliminary data.</text>
</comment>
<evidence type="ECO:0000256" key="10">
    <source>
        <dbReference type="ARBA" id="ARBA00022884"/>
    </source>
</evidence>
<dbReference type="GO" id="GO:0003723">
    <property type="term" value="F:RNA binding"/>
    <property type="evidence" value="ECO:0007669"/>
    <property type="project" value="UniProtKB-KW"/>
</dbReference>
<sequence length="553" mass="60839">MESEKPKEIPARLESLHEEEVRTDTVIATPDILLAEYDKSGLEKHAKAVRTAYTIARKVEEAGGRALFVGGTVRDMLLGKRVKDFDLEVYGLDYDIVEKIVKSAGDVKEVGRAFGILKITFGDDIDVDVAVPRADSKSGAGHKGVATKLNKHMSIKEAARRRDFTVNSLAADPLSGAVYDGYNGLADLHNGILRVTDKTLFCDDPLRAVRAMQFIARLGFSVDPESVPIIQAMAPRLKELPPERHFKEWAKLLLYAEKPSLGLAAGLALGILPEMHPEFLPLKDTPQEYAWHPEGDVWIHTLMAVDEAARIIRREQLNSDDALVVMLATLSHDLGKPATTAVEDGRIRSKAHEHAGAKPTKSFLDSIAIGPVMQEKILRIVENHLAPGVFYNQEALKGKKVSMGAIRKLALRIAPATIRDLALVGEADHLGRGPFEDPKTPNQLLLPLGEYPPGPWILSRARNLGVELSRPVDLLQGRDLIGIGYRPGRHFGEIIHLANRLRDEKEYTREQVLSLMIDKKTPAEAISHLTQITGPAPDSTNPEDGASDQREVS</sequence>
<accession>A0A1G2KQB8</accession>
<keyword evidence="2 11" id="KW-0808">Transferase</keyword>
<dbReference type="InterPro" id="IPR002646">
    <property type="entry name" value="PolA_pol_head_dom"/>
</dbReference>
<evidence type="ECO:0000313" key="16">
    <source>
        <dbReference type="EMBL" id="OHA01618.1"/>
    </source>
</evidence>
<evidence type="ECO:0000256" key="5">
    <source>
        <dbReference type="ARBA" id="ARBA00022723"/>
    </source>
</evidence>
<dbReference type="SUPFAM" id="SSF81891">
    <property type="entry name" value="Poly A polymerase C-terminal region-like"/>
    <property type="match status" value="1"/>
</dbReference>
<keyword evidence="6" id="KW-0547">Nucleotide-binding</keyword>
<keyword evidence="8" id="KW-0067">ATP-binding</keyword>
<dbReference type="InterPro" id="IPR003607">
    <property type="entry name" value="HD/PDEase_dom"/>
</dbReference>
<dbReference type="GO" id="GO:0008033">
    <property type="term" value="P:tRNA processing"/>
    <property type="evidence" value="ECO:0007669"/>
    <property type="project" value="UniProtKB-KW"/>
</dbReference>
<feature type="compositionally biased region" description="Polar residues" evidence="12">
    <location>
        <begin position="530"/>
        <end position="542"/>
    </location>
</feature>
<protein>
    <recommendedName>
        <fullName evidence="18">HD domain-containing protein</fullName>
    </recommendedName>
</protein>
<dbReference type="GO" id="GO:0046872">
    <property type="term" value="F:metal ion binding"/>
    <property type="evidence" value="ECO:0007669"/>
    <property type="project" value="UniProtKB-KW"/>
</dbReference>
<dbReference type="GO" id="GO:0016779">
    <property type="term" value="F:nucleotidyltransferase activity"/>
    <property type="evidence" value="ECO:0007669"/>
    <property type="project" value="UniProtKB-KW"/>
</dbReference>
<dbReference type="GO" id="GO:0042245">
    <property type="term" value="P:RNA repair"/>
    <property type="evidence" value="ECO:0007669"/>
    <property type="project" value="UniProtKB-KW"/>
</dbReference>
<dbReference type="Pfam" id="PF01966">
    <property type="entry name" value="HD"/>
    <property type="match status" value="1"/>
</dbReference>
<evidence type="ECO:0000313" key="17">
    <source>
        <dbReference type="Proteomes" id="UP000177811"/>
    </source>
</evidence>
<evidence type="ECO:0000256" key="1">
    <source>
        <dbReference type="ARBA" id="ARBA00001946"/>
    </source>
</evidence>
<feature type="domain" description="Poly A polymerase head" evidence="13">
    <location>
        <begin position="68"/>
        <end position="194"/>
    </location>
</feature>
<proteinExistence type="inferred from homology"/>
<gene>
    <name evidence="16" type="ORF">A3C16_02575</name>
</gene>
<reference evidence="16 17" key="1">
    <citation type="journal article" date="2016" name="Nat. Commun.">
        <title>Thousands of microbial genomes shed light on interconnected biogeochemical processes in an aquifer system.</title>
        <authorList>
            <person name="Anantharaman K."/>
            <person name="Brown C.T."/>
            <person name="Hug L.A."/>
            <person name="Sharon I."/>
            <person name="Castelle C.J."/>
            <person name="Probst A.J."/>
            <person name="Thomas B.C."/>
            <person name="Singh A."/>
            <person name="Wilkins M.J."/>
            <person name="Karaoz U."/>
            <person name="Brodie E.L."/>
            <person name="Williams K.H."/>
            <person name="Hubbard S.S."/>
            <person name="Banfield J.F."/>
        </authorList>
    </citation>
    <scope>NUCLEOTIDE SEQUENCE [LARGE SCALE GENOMIC DNA]</scope>
</reference>
<evidence type="ECO:0000256" key="3">
    <source>
        <dbReference type="ARBA" id="ARBA00022694"/>
    </source>
</evidence>
<keyword evidence="4" id="KW-0548">Nucleotidyltransferase</keyword>
<evidence type="ECO:0000256" key="12">
    <source>
        <dbReference type="SAM" id="MobiDB-lite"/>
    </source>
</evidence>
<comment type="cofactor">
    <cofactor evidence="1">
        <name>Mg(2+)</name>
        <dbReference type="ChEBI" id="CHEBI:18420"/>
    </cofactor>
</comment>
<evidence type="ECO:0008006" key="18">
    <source>
        <dbReference type="Google" id="ProtNLM"/>
    </source>
</evidence>
<evidence type="ECO:0000256" key="11">
    <source>
        <dbReference type="RuleBase" id="RU003953"/>
    </source>
</evidence>
<dbReference type="Pfam" id="PF01743">
    <property type="entry name" value="PolyA_pol"/>
    <property type="match status" value="1"/>
</dbReference>
<evidence type="ECO:0000259" key="13">
    <source>
        <dbReference type="Pfam" id="PF01743"/>
    </source>
</evidence>
<dbReference type="Proteomes" id="UP000177811">
    <property type="component" value="Unassembled WGS sequence"/>
</dbReference>
<feature type="domain" description="HD" evidence="14">
    <location>
        <begin position="297"/>
        <end position="389"/>
    </location>
</feature>
<dbReference type="CDD" id="cd05398">
    <property type="entry name" value="NT_ClassII-CCAase"/>
    <property type="match status" value="1"/>
</dbReference>
<evidence type="ECO:0000256" key="9">
    <source>
        <dbReference type="ARBA" id="ARBA00022842"/>
    </source>
</evidence>
<keyword evidence="10 11" id="KW-0694">RNA-binding</keyword>
<dbReference type="AlphaFoldDB" id="A0A1G2KQB8"/>
<dbReference type="EMBL" id="MHQL01000058">
    <property type="protein sequence ID" value="OHA01618.1"/>
    <property type="molecule type" value="Genomic_DNA"/>
</dbReference>
<dbReference type="InterPro" id="IPR043519">
    <property type="entry name" value="NT_sf"/>
</dbReference>
<name>A0A1G2KQB8_9BACT</name>
<feature type="region of interest" description="Disordered" evidence="12">
    <location>
        <begin position="530"/>
        <end position="553"/>
    </location>
</feature>
<dbReference type="GO" id="GO:0005524">
    <property type="term" value="F:ATP binding"/>
    <property type="evidence" value="ECO:0007669"/>
    <property type="project" value="UniProtKB-KW"/>
</dbReference>
<evidence type="ECO:0000259" key="15">
    <source>
        <dbReference type="Pfam" id="PF12627"/>
    </source>
</evidence>
<evidence type="ECO:0000256" key="6">
    <source>
        <dbReference type="ARBA" id="ARBA00022741"/>
    </source>
</evidence>
<dbReference type="InterPro" id="IPR032828">
    <property type="entry name" value="PolyA_RNA-bd"/>
</dbReference>
<organism evidence="16 17">
    <name type="scientific">Candidatus Sungbacteria bacterium RIFCSPHIGHO2_02_FULL_51_29</name>
    <dbReference type="NCBI Taxonomy" id="1802273"/>
    <lineage>
        <taxon>Bacteria</taxon>
        <taxon>Candidatus Sungiibacteriota</taxon>
    </lineage>
</organism>
<dbReference type="Gene3D" id="1.10.3090.10">
    <property type="entry name" value="cca-adding enzyme, domain 2"/>
    <property type="match status" value="1"/>
</dbReference>
<keyword evidence="3" id="KW-0819">tRNA processing</keyword>
<feature type="domain" description="tRNA nucleotidyltransferase/poly(A) polymerase RNA and SrmB- binding" evidence="15">
    <location>
        <begin position="219"/>
        <end position="279"/>
    </location>
</feature>
<evidence type="ECO:0000256" key="2">
    <source>
        <dbReference type="ARBA" id="ARBA00022679"/>
    </source>
</evidence>
<comment type="similarity">
    <text evidence="11">Belongs to the tRNA nucleotidyltransferase/poly(A) polymerase family.</text>
</comment>
<dbReference type="CDD" id="cd00077">
    <property type="entry name" value="HDc"/>
    <property type="match status" value="1"/>
</dbReference>
<dbReference type="SUPFAM" id="SSF81301">
    <property type="entry name" value="Nucleotidyltransferase"/>
    <property type="match status" value="1"/>
</dbReference>
<evidence type="ECO:0000256" key="4">
    <source>
        <dbReference type="ARBA" id="ARBA00022695"/>
    </source>
</evidence>
<evidence type="ECO:0000259" key="14">
    <source>
        <dbReference type="Pfam" id="PF01966"/>
    </source>
</evidence>
<dbReference type="InterPro" id="IPR006674">
    <property type="entry name" value="HD_domain"/>
</dbReference>
<keyword evidence="9" id="KW-0460">Magnesium</keyword>
<dbReference type="InterPro" id="IPR050124">
    <property type="entry name" value="tRNA_CCA-adding_enzyme"/>
</dbReference>